<feature type="domain" description="Enoyl reductase (ER)" evidence="2">
    <location>
        <begin position="15"/>
        <end position="320"/>
    </location>
</feature>
<dbReference type="SUPFAM" id="SSF50129">
    <property type="entry name" value="GroES-like"/>
    <property type="match status" value="1"/>
</dbReference>
<evidence type="ECO:0000313" key="4">
    <source>
        <dbReference type="Proteomes" id="UP001549031"/>
    </source>
</evidence>
<accession>A0ABV2H6G6</accession>
<dbReference type="InterPro" id="IPR036291">
    <property type="entry name" value="NAD(P)-bd_dom_sf"/>
</dbReference>
<dbReference type="EMBL" id="JBEPLJ010000008">
    <property type="protein sequence ID" value="MET3586140.1"/>
    <property type="molecule type" value="Genomic_DNA"/>
</dbReference>
<evidence type="ECO:0000313" key="3">
    <source>
        <dbReference type="EMBL" id="MET3586140.1"/>
    </source>
</evidence>
<dbReference type="PANTHER" id="PTHR44154">
    <property type="entry name" value="QUINONE OXIDOREDUCTASE"/>
    <property type="match status" value="1"/>
</dbReference>
<name>A0ABV2H6G6_9HYPH</name>
<dbReference type="Proteomes" id="UP001549031">
    <property type="component" value="Unassembled WGS sequence"/>
</dbReference>
<dbReference type="RefSeq" id="WP_247244222.1">
    <property type="nucleotide sequence ID" value="NZ_JALJRA010000008.1"/>
</dbReference>
<protein>
    <submittedName>
        <fullName evidence="3">NADPH:quinone reductase-like Zn-dependent oxidoreductase</fullName>
    </submittedName>
</protein>
<dbReference type="InterPro" id="IPR011032">
    <property type="entry name" value="GroES-like_sf"/>
</dbReference>
<sequence>MSTQTMTAVVIREPGGPEVLRVEQWPVPVPRAGWVRIAVKAFGLNRSELFTRQGHSPSVTFPRVLGIEAVGVVDDAPGGEFRKGDTVATVMGGMGRQFDGGYAEFTCVPAGQVRKVETALPWNVLGALPEMMQTAWGALFSSLDLKPHDRLLVRGGTTSVGMAAIALARRHGAHVTATSRSEKRLAMLQELGARETRIDDGALSDGPARYDKVLELIGTSTLRDSLKCAARGGLVSMVGIVGSQWSLEHFAPMDDIPNRVGLTAYSGEPEDFMKMPFQSIVDDISSGKLTIALGPTFQIDEIVEAHRCMESNAAGGKIVILVT</sequence>
<dbReference type="Gene3D" id="3.90.180.10">
    <property type="entry name" value="Medium-chain alcohol dehydrogenases, catalytic domain"/>
    <property type="match status" value="1"/>
</dbReference>
<proteinExistence type="predicted"/>
<keyword evidence="1" id="KW-0521">NADP</keyword>
<dbReference type="Gene3D" id="3.40.50.720">
    <property type="entry name" value="NAD(P)-binding Rossmann-like Domain"/>
    <property type="match status" value="1"/>
</dbReference>
<dbReference type="InterPro" id="IPR051603">
    <property type="entry name" value="Zinc-ADH_QOR/CCCR"/>
</dbReference>
<dbReference type="SUPFAM" id="SSF51735">
    <property type="entry name" value="NAD(P)-binding Rossmann-fold domains"/>
    <property type="match status" value="1"/>
</dbReference>
<dbReference type="PANTHER" id="PTHR44154:SF1">
    <property type="entry name" value="QUINONE OXIDOREDUCTASE"/>
    <property type="match status" value="1"/>
</dbReference>
<dbReference type="Pfam" id="PF13602">
    <property type="entry name" value="ADH_zinc_N_2"/>
    <property type="match status" value="1"/>
</dbReference>
<evidence type="ECO:0000256" key="1">
    <source>
        <dbReference type="ARBA" id="ARBA00022857"/>
    </source>
</evidence>
<keyword evidence="4" id="KW-1185">Reference proteome</keyword>
<evidence type="ECO:0000259" key="2">
    <source>
        <dbReference type="SMART" id="SM00829"/>
    </source>
</evidence>
<dbReference type="Pfam" id="PF08240">
    <property type="entry name" value="ADH_N"/>
    <property type="match status" value="1"/>
</dbReference>
<dbReference type="InterPro" id="IPR020843">
    <property type="entry name" value="ER"/>
</dbReference>
<dbReference type="CDD" id="cd08243">
    <property type="entry name" value="quinone_oxidoreductase_like_1"/>
    <property type="match status" value="1"/>
</dbReference>
<gene>
    <name evidence="3" type="ORF">ABID21_002257</name>
</gene>
<comment type="caution">
    <text evidence="3">The sequence shown here is derived from an EMBL/GenBank/DDBJ whole genome shotgun (WGS) entry which is preliminary data.</text>
</comment>
<dbReference type="InterPro" id="IPR013154">
    <property type="entry name" value="ADH-like_N"/>
</dbReference>
<organism evidence="3 4">
    <name type="scientific">Pseudorhizobium tarimense</name>
    <dbReference type="NCBI Taxonomy" id="1079109"/>
    <lineage>
        <taxon>Bacteria</taxon>
        <taxon>Pseudomonadati</taxon>
        <taxon>Pseudomonadota</taxon>
        <taxon>Alphaproteobacteria</taxon>
        <taxon>Hyphomicrobiales</taxon>
        <taxon>Rhizobiaceae</taxon>
        <taxon>Rhizobium/Agrobacterium group</taxon>
        <taxon>Pseudorhizobium</taxon>
    </lineage>
</organism>
<reference evidence="3 4" key="1">
    <citation type="submission" date="2024-06" db="EMBL/GenBank/DDBJ databases">
        <title>Genomic Encyclopedia of Type Strains, Phase IV (KMG-IV): sequencing the most valuable type-strain genomes for metagenomic binning, comparative biology and taxonomic classification.</title>
        <authorList>
            <person name="Goeker M."/>
        </authorList>
    </citation>
    <scope>NUCLEOTIDE SEQUENCE [LARGE SCALE GENOMIC DNA]</scope>
    <source>
        <strain evidence="3 4">DSM 105042</strain>
    </source>
</reference>
<dbReference type="SMART" id="SM00829">
    <property type="entry name" value="PKS_ER"/>
    <property type="match status" value="1"/>
</dbReference>